<reference evidence="2" key="2">
    <citation type="submission" date="2019-10" db="EMBL/GenBank/DDBJ databases">
        <title>A de novo genome assembly of a pear dwarfing rootstock.</title>
        <authorList>
            <person name="Wang F."/>
            <person name="Wang J."/>
            <person name="Li S."/>
            <person name="Zhang Y."/>
            <person name="Fang M."/>
            <person name="Ma L."/>
            <person name="Zhao Y."/>
            <person name="Jiang S."/>
        </authorList>
    </citation>
    <scope>NUCLEOTIDE SEQUENCE [LARGE SCALE GENOMIC DNA]</scope>
</reference>
<reference evidence="1 2" key="1">
    <citation type="submission" date="2019-09" db="EMBL/GenBank/DDBJ databases">
        <authorList>
            <person name="Ou C."/>
        </authorList>
    </citation>
    <scope>NUCLEOTIDE SEQUENCE [LARGE SCALE GENOMIC DNA]</scope>
    <source>
        <strain evidence="1">S2</strain>
        <tissue evidence="1">Leaf</tissue>
    </source>
</reference>
<gene>
    <name evidence="1" type="ORF">D8674_008573</name>
</gene>
<sequence>MIEMEEEWCLDYKGMGAHGKEEWMCLWCVVYEMRCVMEWGCKGFYRRNEGVYGCLFKHACGWNVVEKQLGKLVESWKACEGHGKASLVLKWVLFCMPRDV</sequence>
<dbReference type="Proteomes" id="UP000327157">
    <property type="component" value="Chromosome 12"/>
</dbReference>
<reference evidence="1 2" key="3">
    <citation type="submission" date="2019-11" db="EMBL/GenBank/DDBJ databases">
        <title>A de novo genome assembly of a pear dwarfing rootstock.</title>
        <authorList>
            <person name="Wang F."/>
            <person name="Wang J."/>
            <person name="Li S."/>
            <person name="Zhang Y."/>
            <person name="Fang M."/>
            <person name="Ma L."/>
            <person name="Zhao Y."/>
            <person name="Jiang S."/>
        </authorList>
    </citation>
    <scope>NUCLEOTIDE SEQUENCE [LARGE SCALE GENOMIC DNA]</scope>
    <source>
        <strain evidence="1">S2</strain>
        <tissue evidence="1">Leaf</tissue>
    </source>
</reference>
<proteinExistence type="predicted"/>
<dbReference type="EMBL" id="SMOL01000143">
    <property type="protein sequence ID" value="KAB2631054.1"/>
    <property type="molecule type" value="Genomic_DNA"/>
</dbReference>
<accession>A0A5N5I619</accession>
<keyword evidence="2" id="KW-1185">Reference proteome</keyword>
<evidence type="ECO:0000313" key="1">
    <source>
        <dbReference type="EMBL" id="KAB2631054.1"/>
    </source>
</evidence>
<organism evidence="1 2">
    <name type="scientific">Pyrus ussuriensis x Pyrus communis</name>
    <dbReference type="NCBI Taxonomy" id="2448454"/>
    <lineage>
        <taxon>Eukaryota</taxon>
        <taxon>Viridiplantae</taxon>
        <taxon>Streptophyta</taxon>
        <taxon>Embryophyta</taxon>
        <taxon>Tracheophyta</taxon>
        <taxon>Spermatophyta</taxon>
        <taxon>Magnoliopsida</taxon>
        <taxon>eudicotyledons</taxon>
        <taxon>Gunneridae</taxon>
        <taxon>Pentapetalae</taxon>
        <taxon>rosids</taxon>
        <taxon>fabids</taxon>
        <taxon>Rosales</taxon>
        <taxon>Rosaceae</taxon>
        <taxon>Amygdaloideae</taxon>
        <taxon>Maleae</taxon>
        <taxon>Pyrus</taxon>
    </lineage>
</organism>
<comment type="caution">
    <text evidence="1">The sequence shown here is derived from an EMBL/GenBank/DDBJ whole genome shotgun (WGS) entry which is preliminary data.</text>
</comment>
<dbReference type="AlphaFoldDB" id="A0A5N5I619"/>
<protein>
    <submittedName>
        <fullName evidence="1">S ribonuclease</fullName>
    </submittedName>
</protein>
<evidence type="ECO:0000313" key="2">
    <source>
        <dbReference type="Proteomes" id="UP000327157"/>
    </source>
</evidence>
<name>A0A5N5I619_9ROSA</name>